<keyword evidence="4" id="KW-0539">Nucleus</keyword>
<gene>
    <name evidence="5" type="ORF">Malapachy_4015</name>
</gene>
<organism evidence="5 6">
    <name type="scientific">Malassezia pachydermatis</name>
    <dbReference type="NCBI Taxonomy" id="77020"/>
    <lineage>
        <taxon>Eukaryota</taxon>
        <taxon>Fungi</taxon>
        <taxon>Dikarya</taxon>
        <taxon>Basidiomycota</taxon>
        <taxon>Ustilaginomycotina</taxon>
        <taxon>Malasseziomycetes</taxon>
        <taxon>Malasseziales</taxon>
        <taxon>Malasseziaceae</taxon>
        <taxon>Malassezia</taxon>
    </lineage>
</organism>
<dbReference type="InterPro" id="IPR010301">
    <property type="entry name" value="RRP1"/>
</dbReference>
<comment type="similarity">
    <text evidence="2">Belongs to the RRP1 family.</text>
</comment>
<dbReference type="GO" id="GO:0030688">
    <property type="term" value="C:preribosome, small subunit precursor"/>
    <property type="evidence" value="ECO:0007669"/>
    <property type="project" value="InterPro"/>
</dbReference>
<evidence type="ECO:0000256" key="3">
    <source>
        <dbReference type="ARBA" id="ARBA00022552"/>
    </source>
</evidence>
<dbReference type="Pfam" id="PF05997">
    <property type="entry name" value="Nop52"/>
    <property type="match status" value="1"/>
</dbReference>
<dbReference type="PANTHER" id="PTHR13026:SF0">
    <property type="entry name" value="RIBOSOMAL RNA PROCESSING 1B"/>
    <property type="match status" value="1"/>
</dbReference>
<keyword evidence="6" id="KW-1185">Reference proteome</keyword>
<keyword evidence="3" id="KW-0698">rRNA processing</keyword>
<dbReference type="AlphaFoldDB" id="A0A0M8MV28"/>
<protein>
    <submittedName>
        <fullName evidence="5">Nop52-domain-containing protein</fullName>
    </submittedName>
</protein>
<dbReference type="Proteomes" id="UP000037751">
    <property type="component" value="Unassembled WGS sequence"/>
</dbReference>
<evidence type="ECO:0000256" key="2">
    <source>
        <dbReference type="ARBA" id="ARBA00006374"/>
    </source>
</evidence>
<proteinExistence type="inferred from homology"/>
<evidence type="ECO:0000313" key="5">
    <source>
        <dbReference type="EMBL" id="KOS14350.1"/>
    </source>
</evidence>
<evidence type="ECO:0000313" key="6">
    <source>
        <dbReference type="Proteomes" id="UP000037751"/>
    </source>
</evidence>
<dbReference type="PANTHER" id="PTHR13026">
    <property type="entry name" value="NNP-1 PROTEIN NOVEL NUCLEAR PROTEIN 1 NOP52"/>
    <property type="match status" value="1"/>
</dbReference>
<dbReference type="GO" id="GO:0006364">
    <property type="term" value="P:rRNA processing"/>
    <property type="evidence" value="ECO:0007669"/>
    <property type="project" value="UniProtKB-KW"/>
</dbReference>
<dbReference type="GO" id="GO:0005634">
    <property type="term" value="C:nucleus"/>
    <property type="evidence" value="ECO:0007669"/>
    <property type="project" value="UniProtKB-SubCell"/>
</dbReference>
<dbReference type="STRING" id="77020.A0A0M8MV28"/>
<accession>A0A0M8MV28</accession>
<dbReference type="VEuPathDB" id="FungiDB:Malapachy_4015"/>
<dbReference type="EMBL" id="LGAV01000004">
    <property type="protein sequence ID" value="KOS14350.1"/>
    <property type="molecule type" value="Genomic_DNA"/>
</dbReference>
<sequence length="358" mass="40334">MGKRRSERAAEPVEAELPLGKYLASTEKRVRDRAIRSLSAFLLKNAQESGLSLPPTELAKLWKGFWMSDKPLVQQQLAQELAHLVLMVSGIQDDDESQAKPAASPLDDTTRALSALDFYQGFWTTMQAEWHGVDKFRSVDKYYMLMRRFLFASFRLLLLNNCEDVLIKRFVQIMRGTDGPLSSNNVQVPDSLTYHVCDIYLDELERAASQLDPVPAIPVLDLLTPFMDLAATSRSKRIYERVMTSVLTPFLDACAARIPSSEQPRKRRKVHQDAATDVDLAYPHVLAHSTLETPAHGAHATDRLTPATSEDPAALYRTLKQEALRRIVAAASSPDTYVPSRRKLYALWSESQETEDDE</sequence>
<dbReference type="GeneID" id="28730347"/>
<evidence type="ECO:0000256" key="4">
    <source>
        <dbReference type="ARBA" id="ARBA00023242"/>
    </source>
</evidence>
<name>A0A0M8MV28_9BASI</name>
<dbReference type="RefSeq" id="XP_017991982.1">
    <property type="nucleotide sequence ID" value="XM_018138471.1"/>
</dbReference>
<reference evidence="5 6" key="1">
    <citation type="submission" date="2015-07" db="EMBL/GenBank/DDBJ databases">
        <title>Draft Genome Sequence of Malassezia furfur CBS1878 and Malassezia pachydermatis CBS1879.</title>
        <authorList>
            <person name="Triana S."/>
            <person name="Ohm R."/>
            <person name="Gonzalez A."/>
            <person name="DeCock H."/>
            <person name="Restrepo S."/>
            <person name="Celis A."/>
        </authorList>
    </citation>
    <scope>NUCLEOTIDE SEQUENCE [LARGE SCALE GENOMIC DNA]</scope>
    <source>
        <strain evidence="5 6">CBS 1879</strain>
    </source>
</reference>
<evidence type="ECO:0000256" key="1">
    <source>
        <dbReference type="ARBA" id="ARBA00004123"/>
    </source>
</evidence>
<dbReference type="OrthoDB" id="2019504at2759"/>
<comment type="caution">
    <text evidence="5">The sequence shown here is derived from an EMBL/GenBank/DDBJ whole genome shotgun (WGS) entry which is preliminary data.</text>
</comment>
<comment type="subcellular location">
    <subcellularLocation>
        <location evidence="1">Nucleus</location>
    </subcellularLocation>
</comment>